<accession>A0A4Z2GIX8</accession>
<evidence type="ECO:0000313" key="3">
    <source>
        <dbReference type="Proteomes" id="UP000314294"/>
    </source>
</evidence>
<proteinExistence type="predicted"/>
<comment type="caution">
    <text evidence="2">The sequence shown here is derived from an EMBL/GenBank/DDBJ whole genome shotgun (WGS) entry which is preliminary data.</text>
</comment>
<keyword evidence="3" id="KW-1185">Reference proteome</keyword>
<organism evidence="2 3">
    <name type="scientific">Liparis tanakae</name>
    <name type="common">Tanaka's snailfish</name>
    <dbReference type="NCBI Taxonomy" id="230148"/>
    <lineage>
        <taxon>Eukaryota</taxon>
        <taxon>Metazoa</taxon>
        <taxon>Chordata</taxon>
        <taxon>Craniata</taxon>
        <taxon>Vertebrata</taxon>
        <taxon>Euteleostomi</taxon>
        <taxon>Actinopterygii</taxon>
        <taxon>Neopterygii</taxon>
        <taxon>Teleostei</taxon>
        <taxon>Neoteleostei</taxon>
        <taxon>Acanthomorphata</taxon>
        <taxon>Eupercaria</taxon>
        <taxon>Perciformes</taxon>
        <taxon>Cottioidei</taxon>
        <taxon>Cottales</taxon>
        <taxon>Liparidae</taxon>
        <taxon>Liparis</taxon>
    </lineage>
</organism>
<evidence type="ECO:0000313" key="2">
    <source>
        <dbReference type="EMBL" id="TNN53151.1"/>
    </source>
</evidence>
<dbReference type="Proteomes" id="UP000314294">
    <property type="component" value="Unassembled WGS sequence"/>
</dbReference>
<evidence type="ECO:0000256" key="1">
    <source>
        <dbReference type="SAM" id="MobiDB-lite"/>
    </source>
</evidence>
<protein>
    <submittedName>
        <fullName evidence="2">Uncharacterized protein</fullName>
    </submittedName>
</protein>
<name>A0A4Z2GIX8_9TELE</name>
<feature type="compositionally biased region" description="Basic and acidic residues" evidence="1">
    <location>
        <begin position="39"/>
        <end position="51"/>
    </location>
</feature>
<dbReference type="AlphaFoldDB" id="A0A4Z2GIX8"/>
<reference evidence="2 3" key="1">
    <citation type="submission" date="2019-03" db="EMBL/GenBank/DDBJ databases">
        <title>First draft genome of Liparis tanakae, snailfish: a comprehensive survey of snailfish specific genes.</title>
        <authorList>
            <person name="Kim W."/>
            <person name="Song I."/>
            <person name="Jeong J.-H."/>
            <person name="Kim D."/>
            <person name="Kim S."/>
            <person name="Ryu S."/>
            <person name="Song J.Y."/>
            <person name="Lee S.K."/>
        </authorList>
    </citation>
    <scope>NUCLEOTIDE SEQUENCE [LARGE SCALE GENOMIC DNA]</scope>
    <source>
        <tissue evidence="2">Muscle</tissue>
    </source>
</reference>
<gene>
    <name evidence="2" type="ORF">EYF80_036670</name>
</gene>
<dbReference type="EMBL" id="SRLO01000525">
    <property type="protein sequence ID" value="TNN53151.1"/>
    <property type="molecule type" value="Genomic_DNA"/>
</dbReference>
<feature type="region of interest" description="Disordered" evidence="1">
    <location>
        <begin position="29"/>
        <end position="53"/>
    </location>
</feature>
<sequence length="145" mass="16140">MSSRNNGADHAGGLDLGVNRRMGAAFMQHQQYQQQSNEKLQKSSESWKPEENSSIPCIPVTFQLWVYLLYLSSYINITSSSPARPWLGVEPSHPDNWIHPSDRRVADGCLDRWTGKETDRGLRLGLLPSSCCLSLGTVPTEEGHG</sequence>